<feature type="compositionally biased region" description="Polar residues" evidence="1">
    <location>
        <begin position="1"/>
        <end position="10"/>
    </location>
</feature>
<dbReference type="InterPro" id="IPR021309">
    <property type="entry name" value="YgaP-like_TM"/>
</dbReference>
<dbReference type="OrthoDB" id="167922at2157"/>
<evidence type="ECO:0000313" key="3">
    <source>
        <dbReference type="EMBL" id="MXV61249.1"/>
    </source>
</evidence>
<dbReference type="Gene3D" id="3.30.530.20">
    <property type="match status" value="1"/>
</dbReference>
<accession>A0A6B0VL08</accession>
<evidence type="ECO:0000313" key="4">
    <source>
        <dbReference type="Proteomes" id="UP000434101"/>
    </source>
</evidence>
<comment type="caution">
    <text evidence="3">The sequence shown here is derived from an EMBL/GenBank/DDBJ whole genome shotgun (WGS) entry which is preliminary data.</text>
</comment>
<reference evidence="3 4" key="1">
    <citation type="submission" date="2020-01" db="EMBL/GenBank/DDBJ databases">
        <title>Natronorubrum sp. JWXQ-INN 674 isolated from Inner Mongolia Autonomous Region of China.</title>
        <authorList>
            <person name="Xue Q."/>
        </authorList>
    </citation>
    <scope>NUCLEOTIDE SEQUENCE [LARGE SCALE GENOMIC DNA]</scope>
    <source>
        <strain evidence="3 4">JWXQ-INN-674</strain>
    </source>
</reference>
<feature type="domain" description="Inner membrane protein YgaP-like transmembrane" evidence="2">
    <location>
        <begin position="26"/>
        <end position="85"/>
    </location>
</feature>
<protein>
    <submittedName>
        <fullName evidence="3">DUF2892 domain-containing protein</fullName>
    </submittedName>
</protein>
<dbReference type="CDD" id="cd07817">
    <property type="entry name" value="SRPBCC_8"/>
    <property type="match status" value="1"/>
</dbReference>
<proteinExistence type="predicted"/>
<evidence type="ECO:0000256" key="1">
    <source>
        <dbReference type="SAM" id="MobiDB-lite"/>
    </source>
</evidence>
<dbReference type="InterPro" id="IPR023393">
    <property type="entry name" value="START-like_dom_sf"/>
</dbReference>
<evidence type="ECO:0000259" key="2">
    <source>
        <dbReference type="Pfam" id="PF11127"/>
    </source>
</evidence>
<keyword evidence="4" id="KW-1185">Reference proteome</keyword>
<dbReference type="Proteomes" id="UP000434101">
    <property type="component" value="Unassembled WGS sequence"/>
</dbReference>
<dbReference type="Pfam" id="PF11127">
    <property type="entry name" value="YgaP-like_TM"/>
    <property type="match status" value="1"/>
</dbReference>
<dbReference type="RefSeq" id="WP_160062960.1">
    <property type="nucleotide sequence ID" value="NZ_WUYX01000015.1"/>
</dbReference>
<dbReference type="EMBL" id="WUYX01000015">
    <property type="protein sequence ID" value="MXV61249.1"/>
    <property type="molecule type" value="Genomic_DNA"/>
</dbReference>
<feature type="region of interest" description="Disordered" evidence="1">
    <location>
        <begin position="1"/>
        <end position="29"/>
    </location>
</feature>
<gene>
    <name evidence="3" type="ORF">GS429_04060</name>
</gene>
<sequence length="261" mass="27501">MTSRSQQSIDESPEAVTVSDRAGSGTNIGPRERAASVVLGIVLLFRGLRRRSLGGVATAAAGGALLSRGVRGRSRLYRLLGVNTAAGDERPDAESTDAPSIERTITVGKPADELAAFCREPEQFNQIVGEFADVSETTGNEGRLSWHIDGPLGQEIEWETELVEERPGELLRWASVDGATVPHEATVRFQPAPGDRGTQVTLRIQSDPPGGSLGNAALERLGVVPSALAGTALDRFKSLAETGEIPTIDANPSGRGKGDLI</sequence>
<dbReference type="AlphaFoldDB" id="A0A6B0VL08"/>
<organism evidence="3 4">
    <name type="scientific">Natronorubrum halalkaliphilum</name>
    <dbReference type="NCBI Taxonomy" id="2691917"/>
    <lineage>
        <taxon>Archaea</taxon>
        <taxon>Methanobacteriati</taxon>
        <taxon>Methanobacteriota</taxon>
        <taxon>Stenosarchaea group</taxon>
        <taxon>Halobacteria</taxon>
        <taxon>Halobacteriales</taxon>
        <taxon>Natrialbaceae</taxon>
        <taxon>Natronorubrum</taxon>
    </lineage>
</organism>
<name>A0A6B0VL08_9EURY</name>
<dbReference type="SUPFAM" id="SSF55961">
    <property type="entry name" value="Bet v1-like"/>
    <property type="match status" value="1"/>
</dbReference>